<dbReference type="Pfam" id="PF11905">
    <property type="entry name" value="DUF3425"/>
    <property type="match status" value="1"/>
</dbReference>
<evidence type="ECO:0000313" key="3">
    <source>
        <dbReference type="EMBL" id="KAF2821732.1"/>
    </source>
</evidence>
<dbReference type="AlphaFoldDB" id="A0A6A6ZKV0"/>
<accession>A0A6A6ZKV0</accession>
<dbReference type="InterPro" id="IPR021833">
    <property type="entry name" value="DUF3425"/>
</dbReference>
<evidence type="ECO:0000256" key="2">
    <source>
        <dbReference type="SAM" id="MobiDB-lite"/>
    </source>
</evidence>
<name>A0A6A6ZKV0_9PLEO</name>
<reference evidence="3" key="1">
    <citation type="journal article" date="2020" name="Stud. Mycol.">
        <title>101 Dothideomycetes genomes: a test case for predicting lifestyles and emergence of pathogens.</title>
        <authorList>
            <person name="Haridas S."/>
            <person name="Albert R."/>
            <person name="Binder M."/>
            <person name="Bloem J."/>
            <person name="Labutti K."/>
            <person name="Salamov A."/>
            <person name="Andreopoulos B."/>
            <person name="Baker S."/>
            <person name="Barry K."/>
            <person name="Bills G."/>
            <person name="Bluhm B."/>
            <person name="Cannon C."/>
            <person name="Castanera R."/>
            <person name="Culley D."/>
            <person name="Daum C."/>
            <person name="Ezra D."/>
            <person name="Gonzalez J."/>
            <person name="Henrissat B."/>
            <person name="Kuo A."/>
            <person name="Liang C."/>
            <person name="Lipzen A."/>
            <person name="Lutzoni F."/>
            <person name="Magnuson J."/>
            <person name="Mondo S."/>
            <person name="Nolan M."/>
            <person name="Ohm R."/>
            <person name="Pangilinan J."/>
            <person name="Park H.-J."/>
            <person name="Ramirez L."/>
            <person name="Alfaro M."/>
            <person name="Sun H."/>
            <person name="Tritt A."/>
            <person name="Yoshinaga Y."/>
            <person name="Zwiers L.-H."/>
            <person name="Turgeon B."/>
            <person name="Goodwin S."/>
            <person name="Spatafora J."/>
            <person name="Crous P."/>
            <person name="Grigoriev I."/>
        </authorList>
    </citation>
    <scope>NUCLEOTIDE SEQUENCE</scope>
    <source>
        <strain evidence="3">CBS 113818</strain>
    </source>
</reference>
<feature type="coiled-coil region" evidence="1">
    <location>
        <begin position="47"/>
        <end position="99"/>
    </location>
</feature>
<keyword evidence="4" id="KW-1185">Reference proteome</keyword>
<dbReference type="PANTHER" id="PTHR37012">
    <property type="entry name" value="B-ZIP TRANSCRIPTION FACTOR (EUROFUNG)-RELATED"/>
    <property type="match status" value="1"/>
</dbReference>
<keyword evidence="1" id="KW-0175">Coiled coil</keyword>
<feature type="compositionally biased region" description="Polar residues" evidence="2">
    <location>
        <begin position="1"/>
        <end position="15"/>
    </location>
</feature>
<organism evidence="3 4">
    <name type="scientific">Ophiobolus disseminans</name>
    <dbReference type="NCBI Taxonomy" id="1469910"/>
    <lineage>
        <taxon>Eukaryota</taxon>
        <taxon>Fungi</taxon>
        <taxon>Dikarya</taxon>
        <taxon>Ascomycota</taxon>
        <taxon>Pezizomycotina</taxon>
        <taxon>Dothideomycetes</taxon>
        <taxon>Pleosporomycetidae</taxon>
        <taxon>Pleosporales</taxon>
        <taxon>Pleosporineae</taxon>
        <taxon>Phaeosphaeriaceae</taxon>
        <taxon>Ophiobolus</taxon>
    </lineage>
</organism>
<protein>
    <recommendedName>
        <fullName evidence="5">BZIP domain-containing protein</fullName>
    </recommendedName>
</protein>
<sequence>MSDISSQSSSHNARTSTEKTVTERLARKRSLDRKAQQAARSRTKWTIENLQYQVAELNNTLISETSKWQSILQESKEETDILRAENQALRLELEEAKLHGQGSSPRDMEDMSLQVSIFLSESAAPATLHPYEAVPWNTEPTCVSDKIVQSHVATASTIVHATSDIFLEDQPDLNALLGRERSNGSADVSNVVSDILLAYPEIGTLPEKAACLYVMYKLLNWLIYRTQSTYDKMPIWLRPVPLQLQVEHPAWIDRIPWPSARVHLIQHPEITFDDFASCYSSSFHVSWPYDHAHVLIPATQSQIVNPEAMSRDWFSSSCSDSQGKATVPKTAVLNPVFEQHLRQLKNWGVSDTFRHRFPELSEIMDGDSQALVLEGSVAANTWAGSFKQ</sequence>
<proteinExistence type="predicted"/>
<feature type="compositionally biased region" description="Basic and acidic residues" evidence="2">
    <location>
        <begin position="16"/>
        <end position="25"/>
    </location>
</feature>
<feature type="region of interest" description="Disordered" evidence="2">
    <location>
        <begin position="1"/>
        <end position="42"/>
    </location>
</feature>
<dbReference type="PANTHER" id="PTHR37012:SF2">
    <property type="entry name" value="BZIP DOMAIN-CONTAINING PROTEIN-RELATED"/>
    <property type="match status" value="1"/>
</dbReference>
<gene>
    <name evidence="3" type="ORF">CC86DRAFT_470408</name>
</gene>
<dbReference type="OrthoDB" id="2985014at2759"/>
<evidence type="ECO:0000256" key="1">
    <source>
        <dbReference type="SAM" id="Coils"/>
    </source>
</evidence>
<dbReference type="CDD" id="cd14688">
    <property type="entry name" value="bZIP_YAP"/>
    <property type="match status" value="1"/>
</dbReference>
<dbReference type="Proteomes" id="UP000799424">
    <property type="component" value="Unassembled WGS sequence"/>
</dbReference>
<dbReference type="EMBL" id="MU006236">
    <property type="protein sequence ID" value="KAF2821732.1"/>
    <property type="molecule type" value="Genomic_DNA"/>
</dbReference>
<evidence type="ECO:0000313" key="4">
    <source>
        <dbReference type="Proteomes" id="UP000799424"/>
    </source>
</evidence>
<evidence type="ECO:0008006" key="5">
    <source>
        <dbReference type="Google" id="ProtNLM"/>
    </source>
</evidence>